<dbReference type="RefSeq" id="WP_167940553.1">
    <property type="nucleotide sequence ID" value="NZ_JAATJA010000001.1"/>
</dbReference>
<gene>
    <name evidence="2" type="ORF">GGQ74_001141</name>
</gene>
<proteinExistence type="predicted"/>
<dbReference type="InterPro" id="IPR046787">
    <property type="entry name" value="DnaT_2"/>
</dbReference>
<accession>A0A846QGZ8</accession>
<name>A0A846QGZ8_9BACT</name>
<sequence>MAIVLVVETGRVVAGANTFVTLAEANAYHEARGNAAWTGTEDEKAVALVRAGQYLNGLAWKGARTARANAMAWPRGGVMDAEGQEWAADEIPQAVRDAQCEAALREIEARGSLQPNLARGGQVKRKKTDVLETEYFESATPRDRFTAITDMLWGLLSCASSRELVRS</sequence>
<keyword evidence="3" id="KW-1185">Reference proteome</keyword>
<dbReference type="EMBL" id="JAATJA010000001">
    <property type="protein sequence ID" value="NJB67501.1"/>
    <property type="molecule type" value="Genomic_DNA"/>
</dbReference>
<protein>
    <recommendedName>
        <fullName evidence="1">Putative DnaT-like domain-containing protein</fullName>
    </recommendedName>
</protein>
<dbReference type="Proteomes" id="UP000580856">
    <property type="component" value="Unassembled WGS sequence"/>
</dbReference>
<evidence type="ECO:0000313" key="2">
    <source>
        <dbReference type="EMBL" id="NJB67501.1"/>
    </source>
</evidence>
<reference evidence="2 3" key="1">
    <citation type="submission" date="2020-03" db="EMBL/GenBank/DDBJ databases">
        <title>Genomic Encyclopedia of Type Strains, Phase IV (KMG-IV): sequencing the most valuable type-strain genomes for metagenomic binning, comparative biology and taxonomic classification.</title>
        <authorList>
            <person name="Goeker M."/>
        </authorList>
    </citation>
    <scope>NUCLEOTIDE SEQUENCE [LARGE SCALE GENOMIC DNA]</scope>
    <source>
        <strain evidence="2 3">DSM 24233</strain>
    </source>
</reference>
<evidence type="ECO:0000259" key="1">
    <source>
        <dbReference type="Pfam" id="PF20557"/>
    </source>
</evidence>
<dbReference type="Pfam" id="PF20557">
    <property type="entry name" value="DnaT_2"/>
    <property type="match status" value="1"/>
</dbReference>
<evidence type="ECO:0000313" key="3">
    <source>
        <dbReference type="Proteomes" id="UP000580856"/>
    </source>
</evidence>
<organism evidence="2 3">
    <name type="scientific">Desulfobaculum xiamenense</name>
    <dbReference type="NCBI Taxonomy" id="995050"/>
    <lineage>
        <taxon>Bacteria</taxon>
        <taxon>Pseudomonadati</taxon>
        <taxon>Thermodesulfobacteriota</taxon>
        <taxon>Desulfovibrionia</taxon>
        <taxon>Desulfovibrionales</taxon>
        <taxon>Desulfovibrionaceae</taxon>
        <taxon>Desulfobaculum</taxon>
    </lineage>
</organism>
<feature type="domain" description="Putative DnaT-like" evidence="1">
    <location>
        <begin position="5"/>
        <end position="164"/>
    </location>
</feature>
<dbReference type="AlphaFoldDB" id="A0A846QGZ8"/>
<comment type="caution">
    <text evidence="2">The sequence shown here is derived from an EMBL/GenBank/DDBJ whole genome shotgun (WGS) entry which is preliminary data.</text>
</comment>